<evidence type="ECO:0000256" key="3">
    <source>
        <dbReference type="ARBA" id="ARBA00012374"/>
    </source>
</evidence>
<dbReference type="Pfam" id="PF02673">
    <property type="entry name" value="BacA"/>
    <property type="match status" value="1"/>
</dbReference>
<comment type="catalytic activity">
    <reaction evidence="16 17">
        <text>di-trans,octa-cis-undecaprenyl diphosphate + H2O = di-trans,octa-cis-undecaprenyl phosphate + phosphate + H(+)</text>
        <dbReference type="Rhea" id="RHEA:28094"/>
        <dbReference type="ChEBI" id="CHEBI:15377"/>
        <dbReference type="ChEBI" id="CHEBI:15378"/>
        <dbReference type="ChEBI" id="CHEBI:43474"/>
        <dbReference type="ChEBI" id="CHEBI:58405"/>
        <dbReference type="ChEBI" id="CHEBI:60392"/>
        <dbReference type="EC" id="3.6.1.27"/>
    </reaction>
</comment>
<accession>A0AAE3JC32</accession>
<evidence type="ECO:0000313" key="18">
    <source>
        <dbReference type="EMBL" id="MCC2222100.1"/>
    </source>
</evidence>
<dbReference type="PANTHER" id="PTHR30622:SF3">
    <property type="entry name" value="UNDECAPRENYL-DIPHOSPHATASE"/>
    <property type="match status" value="1"/>
</dbReference>
<dbReference type="HAMAP" id="MF_01006">
    <property type="entry name" value="Undec_diphosphatase"/>
    <property type="match status" value="1"/>
</dbReference>
<dbReference type="NCBIfam" id="TIGR00753">
    <property type="entry name" value="undec_PP_bacA"/>
    <property type="match status" value="1"/>
</dbReference>
<dbReference type="EMBL" id="JAJEQN010000027">
    <property type="protein sequence ID" value="MCC2222100.1"/>
    <property type="molecule type" value="Genomic_DNA"/>
</dbReference>
<keyword evidence="12 17" id="KW-0046">Antibiotic resistance</keyword>
<dbReference type="GO" id="GO:0046677">
    <property type="term" value="P:response to antibiotic"/>
    <property type="evidence" value="ECO:0007669"/>
    <property type="project" value="UniProtKB-UniRule"/>
</dbReference>
<evidence type="ECO:0000256" key="4">
    <source>
        <dbReference type="ARBA" id="ARBA00021581"/>
    </source>
</evidence>
<dbReference type="NCBIfam" id="NF001391">
    <property type="entry name" value="PRK00281.1-5"/>
    <property type="match status" value="1"/>
</dbReference>
<dbReference type="GO" id="GO:0009252">
    <property type="term" value="P:peptidoglycan biosynthetic process"/>
    <property type="evidence" value="ECO:0007669"/>
    <property type="project" value="UniProtKB-KW"/>
</dbReference>
<feature type="transmembrane region" description="Helical" evidence="17">
    <location>
        <begin position="197"/>
        <end position="217"/>
    </location>
</feature>
<comment type="caution">
    <text evidence="18">The sequence shown here is derived from an EMBL/GenBank/DDBJ whole genome shotgun (WGS) entry which is preliminary data.</text>
</comment>
<evidence type="ECO:0000256" key="17">
    <source>
        <dbReference type="HAMAP-Rule" id="MF_01006"/>
    </source>
</evidence>
<keyword evidence="10 17" id="KW-1133">Transmembrane helix</keyword>
<dbReference type="PANTHER" id="PTHR30622">
    <property type="entry name" value="UNDECAPRENYL-DIPHOSPHATASE"/>
    <property type="match status" value="1"/>
</dbReference>
<dbReference type="NCBIfam" id="NF001390">
    <property type="entry name" value="PRK00281.1-4"/>
    <property type="match status" value="1"/>
</dbReference>
<dbReference type="GO" id="GO:0005886">
    <property type="term" value="C:plasma membrane"/>
    <property type="evidence" value="ECO:0007669"/>
    <property type="project" value="UniProtKB-SubCell"/>
</dbReference>
<dbReference type="GO" id="GO:0071555">
    <property type="term" value="P:cell wall organization"/>
    <property type="evidence" value="ECO:0007669"/>
    <property type="project" value="UniProtKB-KW"/>
</dbReference>
<dbReference type="AlphaFoldDB" id="A0AAE3JC32"/>
<evidence type="ECO:0000256" key="7">
    <source>
        <dbReference type="ARBA" id="ARBA00022801"/>
    </source>
</evidence>
<keyword evidence="5 17" id="KW-1003">Cell membrane</keyword>
<organism evidence="18 19">
    <name type="scientific">Anthropogastromicrobium aceti</name>
    <dbReference type="NCBI Taxonomy" id="2981768"/>
    <lineage>
        <taxon>Bacteria</taxon>
        <taxon>Bacillati</taxon>
        <taxon>Bacillota</taxon>
        <taxon>Clostridia</taxon>
        <taxon>Lachnospirales</taxon>
        <taxon>Lachnospiraceae</taxon>
        <taxon>Anthropogastromicrobium</taxon>
    </lineage>
</organism>
<dbReference type="RefSeq" id="WP_227101347.1">
    <property type="nucleotide sequence ID" value="NZ_JAJEQN010000027.1"/>
</dbReference>
<dbReference type="GO" id="GO:0050380">
    <property type="term" value="F:undecaprenyl-diphosphatase activity"/>
    <property type="evidence" value="ECO:0007669"/>
    <property type="project" value="UniProtKB-UniRule"/>
</dbReference>
<keyword evidence="13 17" id="KW-0961">Cell wall biogenesis/degradation</keyword>
<comment type="similarity">
    <text evidence="2 17">Belongs to the UppP family.</text>
</comment>
<keyword evidence="7 17" id="KW-0378">Hydrolase</keyword>
<evidence type="ECO:0000256" key="14">
    <source>
        <dbReference type="ARBA" id="ARBA00032707"/>
    </source>
</evidence>
<keyword evidence="19" id="KW-1185">Reference proteome</keyword>
<name>A0AAE3JC32_9FIRM</name>
<keyword evidence="9 17" id="KW-0573">Peptidoglycan synthesis</keyword>
<evidence type="ECO:0000256" key="15">
    <source>
        <dbReference type="ARBA" id="ARBA00032932"/>
    </source>
</evidence>
<sequence length="280" mass="31203">MIEWLRVIFLGIVEGITEWLPVSSTGHLILVDAFWKTSAPEVFTAEFTEMFDVVIQLGAILAVVTVFFYKLNPFSARKTKEQKHNTIELWKKVIIGCIPAGVIGILFNDLIDKYLMNWLVVAIMLIVVGIAFIAIEMRNQKVRPSIVKFTQLSYKTAFIIGVFQLLSLIPGTSRSGITIIGGMLFGCSRFIAAEYTFYLAIPVMFGASGLKLVKFLVKGGGFSAEQFFVVLLAMVVSYGVSMIVIKFLMQYIKRHNFNSFALYRIALGIIVLIVGFAVGL</sequence>
<feature type="transmembrane region" description="Helical" evidence="17">
    <location>
        <begin position="50"/>
        <end position="69"/>
    </location>
</feature>
<evidence type="ECO:0000256" key="16">
    <source>
        <dbReference type="ARBA" id="ARBA00047594"/>
    </source>
</evidence>
<comment type="function">
    <text evidence="17">Catalyzes the dephosphorylation of undecaprenyl diphosphate (UPP). Confers resistance to bacitracin.</text>
</comment>
<evidence type="ECO:0000256" key="5">
    <source>
        <dbReference type="ARBA" id="ARBA00022475"/>
    </source>
</evidence>
<gene>
    <name evidence="17" type="primary">uppP</name>
    <name evidence="18" type="ORF">LKD48_10710</name>
</gene>
<evidence type="ECO:0000256" key="11">
    <source>
        <dbReference type="ARBA" id="ARBA00023136"/>
    </source>
</evidence>
<dbReference type="EC" id="3.6.1.27" evidence="3 17"/>
<reference evidence="18 19" key="1">
    <citation type="submission" date="2021-10" db="EMBL/GenBank/DDBJ databases">
        <title>Anaerobic single-cell dispensing facilitates the cultivation of human gut bacteria.</title>
        <authorList>
            <person name="Afrizal A."/>
        </authorList>
    </citation>
    <scope>NUCLEOTIDE SEQUENCE [LARGE SCALE GENOMIC DNA]</scope>
    <source>
        <strain evidence="18 19">CLA-AA-H224</strain>
    </source>
</reference>
<feature type="transmembrane region" description="Helical" evidence="17">
    <location>
        <begin position="89"/>
        <end position="108"/>
    </location>
</feature>
<feature type="transmembrane region" description="Helical" evidence="17">
    <location>
        <begin position="7"/>
        <end position="30"/>
    </location>
</feature>
<evidence type="ECO:0000256" key="2">
    <source>
        <dbReference type="ARBA" id="ARBA00010621"/>
    </source>
</evidence>
<proteinExistence type="inferred from homology"/>
<evidence type="ECO:0000256" key="13">
    <source>
        <dbReference type="ARBA" id="ARBA00023316"/>
    </source>
</evidence>
<evidence type="ECO:0000256" key="6">
    <source>
        <dbReference type="ARBA" id="ARBA00022692"/>
    </source>
</evidence>
<evidence type="ECO:0000313" key="19">
    <source>
        <dbReference type="Proteomes" id="UP001198200"/>
    </source>
</evidence>
<feature type="transmembrane region" description="Helical" evidence="17">
    <location>
        <begin position="156"/>
        <end position="185"/>
    </location>
</feature>
<evidence type="ECO:0000256" key="12">
    <source>
        <dbReference type="ARBA" id="ARBA00023251"/>
    </source>
</evidence>
<comment type="miscellaneous">
    <text evidence="17">Bacitracin is thought to be involved in the inhibition of peptidoglycan synthesis by sequestering undecaprenyl diphosphate, thereby reducing the pool of lipid carrier available.</text>
</comment>
<dbReference type="Proteomes" id="UP001198200">
    <property type="component" value="Unassembled WGS sequence"/>
</dbReference>
<dbReference type="GO" id="GO:0008360">
    <property type="term" value="P:regulation of cell shape"/>
    <property type="evidence" value="ECO:0007669"/>
    <property type="project" value="UniProtKB-KW"/>
</dbReference>
<keyword evidence="11 17" id="KW-0472">Membrane</keyword>
<feature type="transmembrane region" description="Helical" evidence="17">
    <location>
        <begin position="114"/>
        <end position="135"/>
    </location>
</feature>
<protein>
    <recommendedName>
        <fullName evidence="4 17">Undecaprenyl-diphosphatase</fullName>
        <ecNumber evidence="3 17">3.6.1.27</ecNumber>
    </recommendedName>
    <alternativeName>
        <fullName evidence="15 17">Bacitracin resistance protein</fullName>
    </alternativeName>
    <alternativeName>
        <fullName evidence="14 17">Undecaprenyl pyrophosphate phosphatase</fullName>
    </alternativeName>
</protein>
<evidence type="ECO:0000256" key="8">
    <source>
        <dbReference type="ARBA" id="ARBA00022960"/>
    </source>
</evidence>
<evidence type="ECO:0000256" key="1">
    <source>
        <dbReference type="ARBA" id="ARBA00004651"/>
    </source>
</evidence>
<dbReference type="InterPro" id="IPR003824">
    <property type="entry name" value="UppP"/>
</dbReference>
<evidence type="ECO:0000256" key="10">
    <source>
        <dbReference type="ARBA" id="ARBA00022989"/>
    </source>
</evidence>
<keyword evidence="8 17" id="KW-0133">Cell shape</keyword>
<comment type="subcellular location">
    <subcellularLocation>
        <location evidence="1 17">Cell membrane</location>
        <topology evidence="1 17">Multi-pass membrane protein</topology>
    </subcellularLocation>
</comment>
<evidence type="ECO:0000256" key="9">
    <source>
        <dbReference type="ARBA" id="ARBA00022984"/>
    </source>
</evidence>
<keyword evidence="6 17" id="KW-0812">Transmembrane</keyword>
<feature type="transmembrane region" description="Helical" evidence="17">
    <location>
        <begin position="229"/>
        <end position="249"/>
    </location>
</feature>
<feature type="transmembrane region" description="Helical" evidence="17">
    <location>
        <begin position="261"/>
        <end position="279"/>
    </location>
</feature>